<evidence type="ECO:0008006" key="3">
    <source>
        <dbReference type="Google" id="ProtNLM"/>
    </source>
</evidence>
<organism evidence="2">
    <name type="scientific">viral metagenome</name>
    <dbReference type="NCBI Taxonomy" id="1070528"/>
    <lineage>
        <taxon>unclassified sequences</taxon>
        <taxon>metagenomes</taxon>
        <taxon>organismal metagenomes</taxon>
    </lineage>
</organism>
<keyword evidence="1" id="KW-0472">Membrane</keyword>
<protein>
    <recommendedName>
        <fullName evidence="3">Lectin/glucanase superfamily protein</fullName>
    </recommendedName>
</protein>
<dbReference type="Gene3D" id="2.60.120.200">
    <property type="match status" value="1"/>
</dbReference>
<keyword evidence="1" id="KW-0812">Transmembrane</keyword>
<sequence length="239" mass="26417">MNFKQILLGVIIVIILYLVYTFVFKDSTSNTLYSGGNAKNSVKINASALPGNKASVNFTYSMWIYVDNWQYRYGANKVIYSRKAGNVVSPEVSLGAATNDLVINMSLMDSTGSGITTTPWTVSNIPIQKWCNIIISTNNRAIDTYIDGKLVNTHVLPGVLSTIGAAPIIVSPRQDNGELGGFSGQISKFRYIARTISPRESYDIYREGPGGNWLSDLLNQYKMKLSFLKGNEEINSFEI</sequence>
<dbReference type="AlphaFoldDB" id="A0A6C0JC03"/>
<feature type="transmembrane region" description="Helical" evidence="1">
    <location>
        <begin position="6"/>
        <end position="24"/>
    </location>
</feature>
<accession>A0A6C0JC03</accession>
<proteinExistence type="predicted"/>
<evidence type="ECO:0000313" key="2">
    <source>
        <dbReference type="EMBL" id="QHU02350.1"/>
    </source>
</evidence>
<dbReference type="Pfam" id="PF13385">
    <property type="entry name" value="Laminin_G_3"/>
    <property type="match status" value="1"/>
</dbReference>
<dbReference type="InterPro" id="IPR013320">
    <property type="entry name" value="ConA-like_dom_sf"/>
</dbReference>
<dbReference type="EMBL" id="MN740356">
    <property type="protein sequence ID" value="QHU02350.1"/>
    <property type="molecule type" value="Genomic_DNA"/>
</dbReference>
<dbReference type="SUPFAM" id="SSF49899">
    <property type="entry name" value="Concanavalin A-like lectins/glucanases"/>
    <property type="match status" value="1"/>
</dbReference>
<evidence type="ECO:0000256" key="1">
    <source>
        <dbReference type="SAM" id="Phobius"/>
    </source>
</evidence>
<name>A0A6C0JC03_9ZZZZ</name>
<keyword evidence="1" id="KW-1133">Transmembrane helix</keyword>
<reference evidence="2" key="1">
    <citation type="journal article" date="2020" name="Nature">
        <title>Giant virus diversity and host interactions through global metagenomics.</title>
        <authorList>
            <person name="Schulz F."/>
            <person name="Roux S."/>
            <person name="Paez-Espino D."/>
            <person name="Jungbluth S."/>
            <person name="Walsh D.A."/>
            <person name="Denef V.J."/>
            <person name="McMahon K.D."/>
            <person name="Konstantinidis K.T."/>
            <person name="Eloe-Fadrosh E.A."/>
            <person name="Kyrpides N.C."/>
            <person name="Woyke T."/>
        </authorList>
    </citation>
    <scope>NUCLEOTIDE SEQUENCE</scope>
    <source>
        <strain evidence="2">GVMAG-M-3300025880-75</strain>
    </source>
</reference>